<dbReference type="PROSITE" id="PS51257">
    <property type="entry name" value="PROKAR_LIPOPROTEIN"/>
    <property type="match status" value="1"/>
</dbReference>
<feature type="domain" description="GP-PDE" evidence="2">
    <location>
        <begin position="31"/>
        <end position="278"/>
    </location>
</feature>
<evidence type="ECO:0000259" key="2">
    <source>
        <dbReference type="PROSITE" id="PS51704"/>
    </source>
</evidence>
<dbReference type="Pfam" id="PF03009">
    <property type="entry name" value="GDPD"/>
    <property type="match status" value="1"/>
</dbReference>
<dbReference type="Proteomes" id="UP000318626">
    <property type="component" value="Chromosome"/>
</dbReference>
<name>A0A518C4B5_9BACT</name>
<dbReference type="InterPro" id="IPR017946">
    <property type="entry name" value="PLC-like_Pdiesterase_TIM-brl"/>
</dbReference>
<evidence type="ECO:0000256" key="1">
    <source>
        <dbReference type="SAM" id="SignalP"/>
    </source>
</evidence>
<dbReference type="Gene3D" id="3.20.20.190">
    <property type="entry name" value="Phosphatidylinositol (PI) phosphodiesterase"/>
    <property type="match status" value="1"/>
</dbReference>
<protein>
    <submittedName>
        <fullName evidence="3">Putative glycerophosphoryl diester phosphodiesterase 1</fullName>
        <ecNumber evidence="3">3.1.4.46</ecNumber>
    </submittedName>
</protein>
<dbReference type="PANTHER" id="PTHR46211">
    <property type="entry name" value="GLYCEROPHOSPHORYL DIESTER PHOSPHODIESTERASE"/>
    <property type="match status" value="1"/>
</dbReference>
<feature type="chain" id="PRO_5022037191" evidence="1">
    <location>
        <begin position="25"/>
        <end position="283"/>
    </location>
</feature>
<keyword evidence="3" id="KW-0378">Hydrolase</keyword>
<dbReference type="OrthoDB" id="238714at2"/>
<dbReference type="PANTHER" id="PTHR46211:SF1">
    <property type="entry name" value="GLYCEROPHOSPHODIESTER PHOSPHODIESTERASE, CYTOPLASMIC"/>
    <property type="match status" value="1"/>
</dbReference>
<keyword evidence="1" id="KW-0732">Signal</keyword>
<dbReference type="PROSITE" id="PS51704">
    <property type="entry name" value="GP_PDE"/>
    <property type="match status" value="1"/>
</dbReference>
<dbReference type="CDD" id="cd08582">
    <property type="entry name" value="GDPD_like_2"/>
    <property type="match status" value="1"/>
</dbReference>
<organism evidence="3 4">
    <name type="scientific">Bremerella volcania</name>
    <dbReference type="NCBI Taxonomy" id="2527984"/>
    <lineage>
        <taxon>Bacteria</taxon>
        <taxon>Pseudomonadati</taxon>
        <taxon>Planctomycetota</taxon>
        <taxon>Planctomycetia</taxon>
        <taxon>Pirellulales</taxon>
        <taxon>Pirellulaceae</taxon>
        <taxon>Bremerella</taxon>
    </lineage>
</organism>
<dbReference type="GO" id="GO:0008889">
    <property type="term" value="F:glycerophosphodiester phosphodiesterase activity"/>
    <property type="evidence" value="ECO:0007669"/>
    <property type="project" value="UniProtKB-EC"/>
</dbReference>
<reference evidence="4" key="1">
    <citation type="submission" date="2019-02" db="EMBL/GenBank/DDBJ databases">
        <title>Deep-cultivation of Planctomycetes and their phenomic and genomic characterization uncovers novel biology.</title>
        <authorList>
            <person name="Wiegand S."/>
            <person name="Jogler M."/>
            <person name="Boedeker C."/>
            <person name="Pinto D."/>
            <person name="Vollmers J."/>
            <person name="Rivas-Marin E."/>
            <person name="Kohn T."/>
            <person name="Peeters S.H."/>
            <person name="Heuer A."/>
            <person name="Rast P."/>
            <person name="Oberbeckmann S."/>
            <person name="Bunk B."/>
            <person name="Jeske O."/>
            <person name="Meyerdierks A."/>
            <person name="Storesund J.E."/>
            <person name="Kallscheuer N."/>
            <person name="Luecker S."/>
            <person name="Lage O.M."/>
            <person name="Pohl T."/>
            <person name="Merkel B.J."/>
            <person name="Hornburger P."/>
            <person name="Mueller R.-W."/>
            <person name="Bruemmer F."/>
            <person name="Labrenz M."/>
            <person name="Spormann A.M."/>
            <person name="Op den Camp H."/>
            <person name="Overmann J."/>
            <person name="Amann R."/>
            <person name="Jetten M.S.M."/>
            <person name="Mascher T."/>
            <person name="Medema M.H."/>
            <person name="Devos D.P."/>
            <person name="Kaster A.-K."/>
            <person name="Ovreas L."/>
            <person name="Rohde M."/>
            <person name="Galperin M.Y."/>
            <person name="Jogler C."/>
        </authorList>
    </citation>
    <scope>NUCLEOTIDE SEQUENCE [LARGE SCALE GENOMIC DNA]</scope>
    <source>
        <strain evidence="4">Pan97</strain>
    </source>
</reference>
<keyword evidence="4" id="KW-1185">Reference proteome</keyword>
<proteinExistence type="predicted"/>
<evidence type="ECO:0000313" key="4">
    <source>
        <dbReference type="Proteomes" id="UP000318626"/>
    </source>
</evidence>
<evidence type="ECO:0000313" key="3">
    <source>
        <dbReference type="EMBL" id="QDU74072.1"/>
    </source>
</evidence>
<dbReference type="KEGG" id="bvo:Pan97_10760"/>
<accession>A0A518C4B5</accession>
<sequence precursor="true">MTKGTLTMRTFVYLSFVAACWASAVETGEAQMIVAHRGASFDAPENTLAAFQEAWKQKADAIEGDFYLTKDGHIVCMHDKTTERTTAGTAKLNPAESTLEQLRDLDVGSWKHEKYAGERIPLLEEVLATVPQTGKILVEIKCGPEIIEPLRVVLEKSTLRPEQIVIICFDEGVVKQAREKMPQFKANWLTSYKQNESTGKWSPDLGKVLESLGKTGATGLGTQGRDEVVTAEFVREIRKAGIECHVWTINEPSQAKRYAELGFDSITTDKPAEIRKALFGGTP</sequence>
<feature type="signal peptide" evidence="1">
    <location>
        <begin position="1"/>
        <end position="24"/>
    </location>
</feature>
<dbReference type="SUPFAM" id="SSF51695">
    <property type="entry name" value="PLC-like phosphodiesterases"/>
    <property type="match status" value="1"/>
</dbReference>
<dbReference type="EC" id="3.1.4.46" evidence="3"/>
<dbReference type="EMBL" id="CP036289">
    <property type="protein sequence ID" value="QDU74072.1"/>
    <property type="molecule type" value="Genomic_DNA"/>
</dbReference>
<dbReference type="GO" id="GO:0006629">
    <property type="term" value="P:lipid metabolic process"/>
    <property type="evidence" value="ECO:0007669"/>
    <property type="project" value="InterPro"/>
</dbReference>
<dbReference type="AlphaFoldDB" id="A0A518C4B5"/>
<gene>
    <name evidence="3" type="primary">glpQ1_1</name>
    <name evidence="3" type="ORF">Pan97_10760</name>
</gene>
<dbReference type="InterPro" id="IPR030395">
    <property type="entry name" value="GP_PDE_dom"/>
</dbReference>